<protein>
    <submittedName>
        <fullName evidence="2">Membrane protein</fullName>
    </submittedName>
</protein>
<evidence type="ECO:0000256" key="1">
    <source>
        <dbReference type="SAM" id="Phobius"/>
    </source>
</evidence>
<keyword evidence="3" id="KW-1185">Reference proteome</keyword>
<dbReference type="EMBL" id="AVPK01000002">
    <property type="protein sequence ID" value="KGN38618.1"/>
    <property type="molecule type" value="Genomic_DNA"/>
</dbReference>
<dbReference type="eggNOG" id="ENOG5032U4U">
    <property type="taxonomic scope" value="Bacteria"/>
</dbReference>
<dbReference type="OrthoDB" id="5198533at2"/>
<dbReference type="STRING" id="1385521.N803_07735"/>
<keyword evidence="1" id="KW-0812">Transmembrane</keyword>
<dbReference type="RefSeq" id="WP_035903007.1">
    <property type="nucleotide sequence ID" value="NZ_AVPK01000002.1"/>
</dbReference>
<comment type="caution">
    <text evidence="2">The sequence shown here is derived from an EMBL/GenBank/DDBJ whole genome shotgun (WGS) entry which is preliminary data.</text>
</comment>
<proteinExistence type="predicted"/>
<sequence length="203" mass="22045">MKLYADLPGRRLVQILADLGFVAWIALWAWVGRRVHEVTMELAEPGRQLQGAGVGFRDKLNAAGDGVDNLPVLDDRVAGPFRSAAEAGTDIESAGTNLVHAVEKFALLIGWTTALVPILIIGAWWLWARGRFVRRATAAQRFIDADQDLDLFALRAMANQPMAALAAVSADPSGAWRRGDLETIRALAVLELRDSGLKPPRTA</sequence>
<accession>A0A0A0JNA3</accession>
<dbReference type="Proteomes" id="UP000030011">
    <property type="component" value="Unassembled WGS sequence"/>
</dbReference>
<name>A0A0A0JNA3_9MICO</name>
<reference evidence="2 3" key="1">
    <citation type="submission" date="2013-08" db="EMBL/GenBank/DDBJ databases">
        <title>The genome sequence of Knoellia subterranea.</title>
        <authorList>
            <person name="Zhu W."/>
            <person name="Wang G."/>
        </authorList>
    </citation>
    <scope>NUCLEOTIDE SEQUENCE [LARGE SCALE GENOMIC DNA]</scope>
    <source>
        <strain evidence="2 3">KCTC 19937</strain>
    </source>
</reference>
<organism evidence="2 3">
    <name type="scientific">Knoellia subterranea KCTC 19937</name>
    <dbReference type="NCBI Taxonomy" id="1385521"/>
    <lineage>
        <taxon>Bacteria</taxon>
        <taxon>Bacillati</taxon>
        <taxon>Actinomycetota</taxon>
        <taxon>Actinomycetes</taxon>
        <taxon>Micrococcales</taxon>
        <taxon>Intrasporangiaceae</taxon>
        <taxon>Knoellia</taxon>
    </lineage>
</organism>
<feature type="transmembrane region" description="Helical" evidence="1">
    <location>
        <begin position="105"/>
        <end position="127"/>
    </location>
</feature>
<evidence type="ECO:0000313" key="2">
    <source>
        <dbReference type="EMBL" id="KGN38618.1"/>
    </source>
</evidence>
<dbReference type="AlphaFoldDB" id="A0A0A0JNA3"/>
<feature type="transmembrane region" description="Helical" evidence="1">
    <location>
        <begin position="12"/>
        <end position="31"/>
    </location>
</feature>
<keyword evidence="1" id="KW-1133">Transmembrane helix</keyword>
<keyword evidence="1" id="KW-0472">Membrane</keyword>
<evidence type="ECO:0000313" key="3">
    <source>
        <dbReference type="Proteomes" id="UP000030011"/>
    </source>
</evidence>
<gene>
    <name evidence="2" type="ORF">N803_07735</name>
</gene>